<evidence type="ECO:0000313" key="1">
    <source>
        <dbReference type="EMBL" id="STP20816.1"/>
    </source>
</evidence>
<accession>A0A377K961</accession>
<reference evidence="1 2" key="1">
    <citation type="submission" date="2018-06" db="EMBL/GenBank/DDBJ databases">
        <authorList>
            <consortium name="Pathogen Informatics"/>
            <person name="Doyle S."/>
        </authorList>
    </citation>
    <scope>NUCLEOTIDE SEQUENCE [LARGE SCALE GENOMIC DNA]</scope>
    <source>
        <strain evidence="1 2">NCTC9075</strain>
    </source>
</reference>
<dbReference type="Proteomes" id="UP000254181">
    <property type="component" value="Unassembled WGS sequence"/>
</dbReference>
<evidence type="ECO:0000313" key="2">
    <source>
        <dbReference type="Proteomes" id="UP000254181"/>
    </source>
</evidence>
<sequence>MKTLSQNTTSSACAPETGLQQLVATIVPDEQRISFWPQHLASFHSG</sequence>
<name>A0A377K961_ECOLX</name>
<dbReference type="EMBL" id="UGEM01000004">
    <property type="protein sequence ID" value="STP20816.1"/>
    <property type="molecule type" value="Genomic_DNA"/>
</dbReference>
<gene>
    <name evidence="1" type="ORF">NCTC9075_04280</name>
</gene>
<protein>
    <submittedName>
        <fullName evidence="1">Antirestriction protein</fullName>
    </submittedName>
</protein>
<proteinExistence type="predicted"/>
<organism evidence="1 2">
    <name type="scientific">Escherichia coli</name>
    <dbReference type="NCBI Taxonomy" id="562"/>
    <lineage>
        <taxon>Bacteria</taxon>
        <taxon>Pseudomonadati</taxon>
        <taxon>Pseudomonadota</taxon>
        <taxon>Gammaproteobacteria</taxon>
        <taxon>Enterobacterales</taxon>
        <taxon>Enterobacteriaceae</taxon>
        <taxon>Escherichia</taxon>
    </lineage>
</organism>
<dbReference type="AlphaFoldDB" id="A0A377K961"/>